<protein>
    <submittedName>
        <fullName evidence="2">Uncharacterized protein</fullName>
    </submittedName>
</protein>
<name>A0A6C0IT28_9ZZZZ</name>
<dbReference type="EMBL" id="MN740254">
    <property type="protein sequence ID" value="QHT96182.1"/>
    <property type="molecule type" value="Genomic_DNA"/>
</dbReference>
<evidence type="ECO:0000256" key="1">
    <source>
        <dbReference type="SAM" id="MobiDB-lite"/>
    </source>
</evidence>
<dbReference type="AlphaFoldDB" id="A0A6C0IT28"/>
<feature type="compositionally biased region" description="Low complexity" evidence="1">
    <location>
        <begin position="284"/>
        <end position="293"/>
    </location>
</feature>
<reference evidence="2" key="1">
    <citation type="journal article" date="2020" name="Nature">
        <title>Giant virus diversity and host interactions through global metagenomics.</title>
        <authorList>
            <person name="Schulz F."/>
            <person name="Roux S."/>
            <person name="Paez-Espino D."/>
            <person name="Jungbluth S."/>
            <person name="Walsh D.A."/>
            <person name="Denef V.J."/>
            <person name="McMahon K.D."/>
            <person name="Konstantinidis K.T."/>
            <person name="Eloe-Fadrosh E.A."/>
            <person name="Kyrpides N.C."/>
            <person name="Woyke T."/>
        </authorList>
    </citation>
    <scope>NUCLEOTIDE SEQUENCE</scope>
    <source>
        <strain evidence="2">GVMAG-M-3300024302-11</strain>
    </source>
</reference>
<evidence type="ECO:0000313" key="2">
    <source>
        <dbReference type="EMBL" id="QHT96182.1"/>
    </source>
</evidence>
<organism evidence="2">
    <name type="scientific">viral metagenome</name>
    <dbReference type="NCBI Taxonomy" id="1070528"/>
    <lineage>
        <taxon>unclassified sequences</taxon>
        <taxon>metagenomes</taxon>
        <taxon>organismal metagenomes</taxon>
    </lineage>
</organism>
<accession>A0A6C0IT28</accession>
<feature type="region of interest" description="Disordered" evidence="1">
    <location>
        <begin position="253"/>
        <end position="293"/>
    </location>
</feature>
<feature type="compositionally biased region" description="Low complexity" evidence="1">
    <location>
        <begin position="258"/>
        <end position="271"/>
    </location>
</feature>
<proteinExistence type="predicted"/>
<sequence length="293" mass="33575">MQTFNTPLKLSDINFDNIVYKDIKSNSNKTVIFLKYKDNNTLRNLAIQTPSLININNPIKKGNHWDLDVPLTGKKTEKVNEFATFLNKLDQKVIYDARINSSKWFQNFDTDEMNYQEIIRTSDDKRFSNGIVRVKLIKNNDFHTIVQLNNKTNIGIDKIPKNSWVKMIIEVHAIWINKNGFGIFLKPVLISFNPIELNKYRFIEDSEDEVDDVIDSENCVFIASNHANNKTNDLETSNLRLVNDSLDIDASTKFSSTSSDNKQNSTVSSSSDNDDDDNNDNVDDTIPINNVNI</sequence>
<feature type="compositionally biased region" description="Acidic residues" evidence="1">
    <location>
        <begin position="272"/>
        <end position="283"/>
    </location>
</feature>